<name>G0UCJ0_TRYVY</name>
<dbReference type="Pfam" id="PF01849">
    <property type="entry name" value="NAC"/>
    <property type="match status" value="1"/>
</dbReference>
<accession>G0UCJ0</accession>
<dbReference type="CDD" id="cd22055">
    <property type="entry name" value="NAC_BTF3"/>
    <property type="match status" value="1"/>
</dbReference>
<gene>
    <name evidence="4" type="ORF">TVY486_1110340</name>
</gene>
<dbReference type="PROSITE" id="PS51151">
    <property type="entry name" value="NAC_AB"/>
    <property type="match status" value="1"/>
</dbReference>
<sequence length="101" mass="11293">MPPVTLEMLRKRAEFVRTGGRGSVRRTVKAVHRSNGDDKKVQSVLKRLNVAPFSEVDNAVLYRQDGTAFYFEKPKVQASMQSQCFVVTGAYDVKDASEIPS</sequence>
<dbReference type="PANTHER" id="PTHR10351">
    <property type="entry name" value="TRANSCRIPTION FACTOR BTF3 FAMILY MEMBER"/>
    <property type="match status" value="1"/>
</dbReference>
<dbReference type="InterPro" id="IPR039370">
    <property type="entry name" value="BTF3"/>
</dbReference>
<evidence type="ECO:0000256" key="1">
    <source>
        <dbReference type="ARBA" id="ARBA00005296"/>
    </source>
</evidence>
<dbReference type="Gene3D" id="2.20.70.30">
    <property type="entry name" value="Nascent polypeptide-associated complex domain"/>
    <property type="match status" value="1"/>
</dbReference>
<organism evidence="4">
    <name type="scientific">Trypanosoma vivax (strain Y486)</name>
    <dbReference type="NCBI Taxonomy" id="1055687"/>
    <lineage>
        <taxon>Eukaryota</taxon>
        <taxon>Discoba</taxon>
        <taxon>Euglenozoa</taxon>
        <taxon>Kinetoplastea</taxon>
        <taxon>Metakinetoplastina</taxon>
        <taxon>Trypanosomatida</taxon>
        <taxon>Trypanosomatidae</taxon>
        <taxon>Trypanosoma</taxon>
        <taxon>Duttonella</taxon>
    </lineage>
</organism>
<dbReference type="InterPro" id="IPR002715">
    <property type="entry name" value="Nas_poly-pep-assoc_cplx_dom"/>
</dbReference>
<keyword evidence="2" id="KW-0805">Transcription regulation</keyword>
<dbReference type="AlphaFoldDB" id="G0UCJ0"/>
<dbReference type="SMART" id="SM01407">
    <property type="entry name" value="NAC"/>
    <property type="match status" value="1"/>
</dbReference>
<evidence type="ECO:0000259" key="3">
    <source>
        <dbReference type="PROSITE" id="PS51151"/>
    </source>
</evidence>
<comment type="similarity">
    <text evidence="1 2">Belongs to the NAC-beta family.</text>
</comment>
<dbReference type="EMBL" id="HE573027">
    <property type="protein sequence ID" value="CCC53550.1"/>
    <property type="molecule type" value="Genomic_DNA"/>
</dbReference>
<dbReference type="InterPro" id="IPR038187">
    <property type="entry name" value="NAC_A/B_dom_sf"/>
</dbReference>
<evidence type="ECO:0000313" key="4">
    <source>
        <dbReference type="EMBL" id="CCC53550.1"/>
    </source>
</evidence>
<comment type="subunit">
    <text evidence="2">Part of the nascent polypeptide-associated complex (NAC).</text>
</comment>
<feature type="domain" description="NAC-A/B" evidence="3">
    <location>
        <begin position="35"/>
        <end position="100"/>
    </location>
</feature>
<dbReference type="VEuPathDB" id="TriTrypDB:TvY486_1110340"/>
<evidence type="ECO:0000256" key="2">
    <source>
        <dbReference type="RuleBase" id="RU361272"/>
    </source>
</evidence>
<proteinExistence type="inferred from homology"/>
<keyword evidence="2" id="KW-0804">Transcription</keyword>
<protein>
    <recommendedName>
        <fullName evidence="2">Nascent polypeptide-associated complex subunit beta</fullName>
    </recommendedName>
</protein>
<reference evidence="4" key="1">
    <citation type="journal article" date="2012" name="Proc. Natl. Acad. Sci. U.S.A.">
        <title>Antigenic diversity is generated by distinct evolutionary mechanisms in African trypanosome species.</title>
        <authorList>
            <person name="Jackson A.P."/>
            <person name="Berry A."/>
            <person name="Aslett M."/>
            <person name="Allison H.C."/>
            <person name="Burton P."/>
            <person name="Vavrova-Anderson J."/>
            <person name="Brown R."/>
            <person name="Browne H."/>
            <person name="Corton N."/>
            <person name="Hauser H."/>
            <person name="Gamble J."/>
            <person name="Gilderthorp R."/>
            <person name="Marcello L."/>
            <person name="McQuillan J."/>
            <person name="Otto T.D."/>
            <person name="Quail M.A."/>
            <person name="Sanders M.J."/>
            <person name="van Tonder A."/>
            <person name="Ginger M.L."/>
            <person name="Field M.C."/>
            <person name="Barry J.D."/>
            <person name="Hertz-Fowler C."/>
            <person name="Berriman M."/>
        </authorList>
    </citation>
    <scope>NUCLEOTIDE SEQUENCE</scope>
    <source>
        <strain evidence="4">Y486</strain>
    </source>
</reference>